<dbReference type="PANTHER" id="PTHR23537">
    <property type="match status" value="1"/>
</dbReference>
<feature type="transmembrane region" description="Helical" evidence="4">
    <location>
        <begin position="287"/>
        <end position="306"/>
    </location>
</feature>
<dbReference type="OrthoDB" id="9797953at2"/>
<dbReference type="Pfam" id="PF06779">
    <property type="entry name" value="MFS_4"/>
    <property type="match status" value="1"/>
</dbReference>
<evidence type="ECO:0000256" key="3">
    <source>
        <dbReference type="ARBA" id="ARBA00023136"/>
    </source>
</evidence>
<dbReference type="GO" id="GO:0005886">
    <property type="term" value="C:plasma membrane"/>
    <property type="evidence" value="ECO:0007669"/>
    <property type="project" value="TreeGrafter"/>
</dbReference>
<dbReference type="PROSITE" id="PS50850">
    <property type="entry name" value="MFS"/>
    <property type="match status" value="1"/>
</dbReference>
<evidence type="ECO:0000256" key="4">
    <source>
        <dbReference type="SAM" id="Phobius"/>
    </source>
</evidence>
<dbReference type="AlphaFoldDB" id="A0A4R5ENR0"/>
<organism evidence="6 7">
    <name type="scientific">Antarcticimicrobium sediminis</name>
    <dbReference type="NCBI Taxonomy" id="2546227"/>
    <lineage>
        <taxon>Bacteria</taxon>
        <taxon>Pseudomonadati</taxon>
        <taxon>Pseudomonadota</taxon>
        <taxon>Alphaproteobacteria</taxon>
        <taxon>Rhodobacterales</taxon>
        <taxon>Paracoccaceae</taxon>
        <taxon>Antarcticimicrobium</taxon>
    </lineage>
</organism>
<dbReference type="EMBL" id="SMFP01000010">
    <property type="protein sequence ID" value="TDE36237.1"/>
    <property type="molecule type" value="Genomic_DNA"/>
</dbReference>
<feature type="domain" description="Major facilitator superfamily (MFS) profile" evidence="5">
    <location>
        <begin position="21"/>
        <end position="401"/>
    </location>
</feature>
<dbReference type="SUPFAM" id="SSF103473">
    <property type="entry name" value="MFS general substrate transporter"/>
    <property type="match status" value="1"/>
</dbReference>
<accession>A0A4R5ENR0</accession>
<feature type="transmembrane region" description="Helical" evidence="4">
    <location>
        <begin position="145"/>
        <end position="169"/>
    </location>
</feature>
<feature type="transmembrane region" description="Helical" evidence="4">
    <location>
        <begin position="181"/>
        <end position="200"/>
    </location>
</feature>
<feature type="transmembrane region" description="Helical" evidence="4">
    <location>
        <begin position="227"/>
        <end position="247"/>
    </location>
</feature>
<dbReference type="Proteomes" id="UP000294662">
    <property type="component" value="Unassembled WGS sequence"/>
</dbReference>
<reference evidence="6 7" key="1">
    <citation type="submission" date="2019-03" db="EMBL/GenBank/DDBJ databases">
        <authorList>
            <person name="Zhang S."/>
        </authorList>
    </citation>
    <scope>NUCLEOTIDE SEQUENCE [LARGE SCALE GENOMIC DNA]</scope>
    <source>
        <strain evidence="6 7">S4J41</strain>
    </source>
</reference>
<gene>
    <name evidence="6" type="ORF">E1B25_15090</name>
</gene>
<protein>
    <submittedName>
        <fullName evidence="6">YbfB/YjiJ family MFS transporter</fullName>
    </submittedName>
</protein>
<keyword evidence="2 4" id="KW-1133">Transmembrane helix</keyword>
<keyword evidence="3 4" id="KW-0472">Membrane</keyword>
<keyword evidence="1 4" id="KW-0812">Transmembrane</keyword>
<feature type="transmembrane region" description="Helical" evidence="4">
    <location>
        <begin position="253"/>
        <end position="275"/>
    </location>
</feature>
<dbReference type="GO" id="GO:0022857">
    <property type="term" value="F:transmembrane transporter activity"/>
    <property type="evidence" value="ECO:0007669"/>
    <property type="project" value="InterPro"/>
</dbReference>
<evidence type="ECO:0000313" key="7">
    <source>
        <dbReference type="Proteomes" id="UP000294662"/>
    </source>
</evidence>
<keyword evidence="7" id="KW-1185">Reference proteome</keyword>
<feature type="transmembrane region" description="Helical" evidence="4">
    <location>
        <begin position="345"/>
        <end position="369"/>
    </location>
</feature>
<dbReference type="Gene3D" id="1.20.1250.20">
    <property type="entry name" value="MFS general substrate transporter like domains"/>
    <property type="match status" value="1"/>
</dbReference>
<evidence type="ECO:0000259" key="5">
    <source>
        <dbReference type="PROSITE" id="PS50850"/>
    </source>
</evidence>
<sequence>MSISDYGIGTSAAERRPWLVLLGLALGLCITNGFARFAYGLLLPAMKSELGWSYAQAGWLNTANALGYLVGAVLTMVLIGRIGPARLFSFGIVTTTLALLVTGYDPALWWQTLWRVLAGVFGALSFSSGGALAARLFVDSPRKNALAIAFLFGFGGGSGIVLAGGALPLMLEWYGPASWPMGWYLVGAACVVFAPLSLWASESLRPPGQGARVRPPRLPLLRMLPEIAGYAAFGLGYIVYMTFLSAWMTEQGAGGGLIASVWVLLGVCLCLSPFVWRPVFARFASGLPLAMILACIAVGSGLAVIYPSGPGLVLSAVVFGLSVFMAPGAVTNFTRHNLPMESWGAAISLYTVVFAVSQTIGPVAAGWLGDRSGDIGNGLLAAAVILAAGALVALLQRPIPEG</sequence>
<evidence type="ECO:0000256" key="1">
    <source>
        <dbReference type="ARBA" id="ARBA00022692"/>
    </source>
</evidence>
<evidence type="ECO:0000313" key="6">
    <source>
        <dbReference type="EMBL" id="TDE36237.1"/>
    </source>
</evidence>
<dbReference type="InterPro" id="IPR036259">
    <property type="entry name" value="MFS_trans_sf"/>
</dbReference>
<feature type="transmembrane region" description="Helical" evidence="4">
    <location>
        <begin position="18"/>
        <end position="39"/>
    </location>
</feature>
<name>A0A4R5ENR0_9RHOB</name>
<feature type="transmembrane region" description="Helical" evidence="4">
    <location>
        <begin position="375"/>
        <end position="395"/>
    </location>
</feature>
<dbReference type="InterPro" id="IPR020846">
    <property type="entry name" value="MFS_dom"/>
</dbReference>
<feature type="transmembrane region" description="Helical" evidence="4">
    <location>
        <begin position="59"/>
        <end position="80"/>
    </location>
</feature>
<comment type="caution">
    <text evidence="6">The sequence shown here is derived from an EMBL/GenBank/DDBJ whole genome shotgun (WGS) entry which is preliminary data.</text>
</comment>
<feature type="transmembrane region" description="Helical" evidence="4">
    <location>
        <begin position="87"/>
        <end position="104"/>
    </location>
</feature>
<dbReference type="RefSeq" id="WP_132830349.1">
    <property type="nucleotide sequence ID" value="NZ_SMFP01000010.1"/>
</dbReference>
<feature type="transmembrane region" description="Helical" evidence="4">
    <location>
        <begin position="116"/>
        <end position="138"/>
    </location>
</feature>
<proteinExistence type="predicted"/>
<dbReference type="PANTHER" id="PTHR23537:SF1">
    <property type="entry name" value="SUGAR TRANSPORTER"/>
    <property type="match status" value="1"/>
</dbReference>
<dbReference type="InterPro" id="IPR010645">
    <property type="entry name" value="MFS_4"/>
</dbReference>
<evidence type="ECO:0000256" key="2">
    <source>
        <dbReference type="ARBA" id="ARBA00022989"/>
    </source>
</evidence>
<feature type="transmembrane region" description="Helical" evidence="4">
    <location>
        <begin position="312"/>
        <end position="333"/>
    </location>
</feature>